<dbReference type="CDD" id="cd01428">
    <property type="entry name" value="ADK"/>
    <property type="match status" value="1"/>
</dbReference>
<dbReference type="GO" id="GO:0005524">
    <property type="term" value="F:ATP binding"/>
    <property type="evidence" value="ECO:0007669"/>
    <property type="project" value="InterPro"/>
</dbReference>
<keyword evidence="6" id="KW-1185">Reference proteome</keyword>
<dbReference type="GO" id="GO:0019205">
    <property type="term" value="F:nucleobase-containing compound kinase activity"/>
    <property type="evidence" value="ECO:0007669"/>
    <property type="project" value="InterPro"/>
</dbReference>
<evidence type="ECO:0000313" key="6">
    <source>
        <dbReference type="Proteomes" id="UP000254866"/>
    </source>
</evidence>
<evidence type="ECO:0000256" key="3">
    <source>
        <dbReference type="ARBA" id="ARBA00022777"/>
    </source>
</evidence>
<gene>
    <name evidence="5" type="ORF">BP5553_07507</name>
</gene>
<evidence type="ECO:0000313" key="5">
    <source>
        <dbReference type="EMBL" id="RDL34379.1"/>
    </source>
</evidence>
<name>A0A370TGQ0_9HELO</name>
<dbReference type="GeneID" id="43600356"/>
<dbReference type="OrthoDB" id="442176at2759"/>
<dbReference type="SUPFAM" id="SSF52540">
    <property type="entry name" value="P-loop containing nucleoside triphosphate hydrolases"/>
    <property type="match status" value="1"/>
</dbReference>
<dbReference type="Proteomes" id="UP000254866">
    <property type="component" value="Unassembled WGS sequence"/>
</dbReference>
<keyword evidence="2" id="KW-0547">Nucleotide-binding</keyword>
<comment type="similarity">
    <text evidence="4">Belongs to the adenylate kinase family.</text>
</comment>
<reference evidence="5 6" key="1">
    <citation type="journal article" date="2018" name="IMA Fungus">
        <title>IMA Genome-F 9: Draft genome sequence of Annulohypoxylon stygium, Aspergillus mulundensis, Berkeleyomyces basicola (syn. Thielaviopsis basicola), Ceratocystis smalleyi, two Cercospora beticola strains, Coleophoma cylindrospora, Fusarium fracticaudum, Phialophora cf. hyalina, and Morchella septimelata.</title>
        <authorList>
            <person name="Wingfield B.D."/>
            <person name="Bills G.F."/>
            <person name="Dong Y."/>
            <person name="Huang W."/>
            <person name="Nel W.J."/>
            <person name="Swalarsk-Parry B.S."/>
            <person name="Vaghefi N."/>
            <person name="Wilken P.M."/>
            <person name="An Z."/>
            <person name="de Beer Z.W."/>
            <person name="De Vos L."/>
            <person name="Chen L."/>
            <person name="Duong T.A."/>
            <person name="Gao Y."/>
            <person name="Hammerbacher A."/>
            <person name="Kikkert J.R."/>
            <person name="Li Y."/>
            <person name="Li H."/>
            <person name="Li K."/>
            <person name="Li Q."/>
            <person name="Liu X."/>
            <person name="Ma X."/>
            <person name="Naidoo K."/>
            <person name="Pethybridge S.J."/>
            <person name="Sun J."/>
            <person name="Steenkamp E.T."/>
            <person name="van der Nest M.A."/>
            <person name="van Wyk S."/>
            <person name="Wingfield M.J."/>
            <person name="Xiong C."/>
            <person name="Yue Q."/>
            <person name="Zhang X."/>
        </authorList>
    </citation>
    <scope>NUCLEOTIDE SEQUENCE [LARGE SCALE GENOMIC DNA]</scope>
    <source>
        <strain evidence="5 6">BP 5553</strain>
    </source>
</reference>
<evidence type="ECO:0000256" key="1">
    <source>
        <dbReference type="ARBA" id="ARBA00022679"/>
    </source>
</evidence>
<accession>A0A370TGQ0</accession>
<evidence type="ECO:0008006" key="7">
    <source>
        <dbReference type="Google" id="ProtNLM"/>
    </source>
</evidence>
<dbReference type="GO" id="GO:0006139">
    <property type="term" value="P:nucleobase-containing compound metabolic process"/>
    <property type="evidence" value="ECO:0007669"/>
    <property type="project" value="InterPro"/>
</dbReference>
<organism evidence="5 6">
    <name type="scientific">Venustampulla echinocandica</name>
    <dbReference type="NCBI Taxonomy" id="2656787"/>
    <lineage>
        <taxon>Eukaryota</taxon>
        <taxon>Fungi</taxon>
        <taxon>Dikarya</taxon>
        <taxon>Ascomycota</taxon>
        <taxon>Pezizomycotina</taxon>
        <taxon>Leotiomycetes</taxon>
        <taxon>Helotiales</taxon>
        <taxon>Pleuroascaceae</taxon>
        <taxon>Venustampulla</taxon>
    </lineage>
</organism>
<dbReference type="PRINTS" id="PR00094">
    <property type="entry name" value="ADENYLTKNASE"/>
</dbReference>
<keyword evidence="3 4" id="KW-0418">Kinase</keyword>
<evidence type="ECO:0000256" key="4">
    <source>
        <dbReference type="RuleBase" id="RU003330"/>
    </source>
</evidence>
<sequence>MDPSQKWPCVIYVIGCPGSGKGTLCKKLVEDFNCLHISLGDLLRKISSLPGDENLEVAEYVHQGTLVPTKIVFRAIETAVSPGPANDLQVHLIDGFPRRLDQGMDVELLGLVPNLVLFIDCDKDNAKGRFLTRRLDGRLDDDDALFETRYKEFEQRNPAVVTYYGCLDKLVKINSEGKTEVTYQKLLDALDSRKEWTEMHPSAVGG</sequence>
<dbReference type="Pfam" id="PF00406">
    <property type="entry name" value="ADK"/>
    <property type="match status" value="1"/>
</dbReference>
<dbReference type="PANTHER" id="PTHR23359">
    <property type="entry name" value="NUCLEOTIDE KINASE"/>
    <property type="match status" value="1"/>
</dbReference>
<proteinExistence type="inferred from homology"/>
<dbReference type="AlphaFoldDB" id="A0A370TGQ0"/>
<dbReference type="InterPro" id="IPR000850">
    <property type="entry name" value="Adenylat/UMP-CMP_kin"/>
</dbReference>
<dbReference type="RefSeq" id="XP_031867361.1">
    <property type="nucleotide sequence ID" value="XM_032016130.1"/>
</dbReference>
<keyword evidence="1 4" id="KW-0808">Transferase</keyword>
<dbReference type="InterPro" id="IPR027417">
    <property type="entry name" value="P-loop_NTPase"/>
</dbReference>
<protein>
    <recommendedName>
        <fullName evidence="7">P-loop containing nucleoside triphosphate hydrolase</fullName>
    </recommendedName>
</protein>
<dbReference type="STRING" id="2656787.A0A370TGQ0"/>
<dbReference type="HAMAP" id="MF_00235">
    <property type="entry name" value="Adenylate_kinase_Adk"/>
    <property type="match status" value="1"/>
</dbReference>
<dbReference type="EMBL" id="NPIC01000007">
    <property type="protein sequence ID" value="RDL34379.1"/>
    <property type="molecule type" value="Genomic_DNA"/>
</dbReference>
<dbReference type="Gene3D" id="3.40.50.300">
    <property type="entry name" value="P-loop containing nucleotide triphosphate hydrolases"/>
    <property type="match status" value="1"/>
</dbReference>
<comment type="caution">
    <text evidence="5">The sequence shown here is derived from an EMBL/GenBank/DDBJ whole genome shotgun (WGS) entry which is preliminary data.</text>
</comment>
<evidence type="ECO:0000256" key="2">
    <source>
        <dbReference type="ARBA" id="ARBA00022741"/>
    </source>
</evidence>